<sequence>MTPAQLQYLHDVARQLDAAPAGGGERGQIVARAAQALGKSPKTLYGLLRKHVGWQSGRKPRADAGKSCVDRDLALAVGGIVHLARRQNGKRTRTIKGARETLAANGYGVINNDTGEVVMPSAATLSRAMRQHCCHPEQLSGAAPATSLRSLHPNHTWQVDASVCVLYRMRGSQSVRLLNERDYNEHKPGKLVEISGQRILRYLVIDHYSGNIYLHYEQAKGEDALGVIKALIGAIDDRGARDPMHGVPAQVFMDPGSGNKSSLLLNFVEQLDIKPLHHAAGNARATGGVEVSQNIVETQFEGRLRFMAVPSVADLQAKADAWRAHYNATQILRRAGKTRNALWATITSEQLRTVSREVMEAIAAWGDVRRKVDGHFKISVDTRAFGVREYDLRELGYHGLCVGDMVRVRLNPFLAPVIRVIKTQADGTELMFEVSPIDKDAAGFDITAPVIGQEYRAQPKTRPQRALDDVLKTAYGTASVEEAAKHHKARNKTPFADIDPMADVKQAPMQFRASGTPMDVAGTMAQAMPLNHAQAAQRLRGMCGQAWKENPAGCMAMIKQRYPTQVPEDKLQEMADAINGLHEAGQHEVGTRPASGTASITHIDLRGGLACAN</sequence>
<reference evidence="2" key="1">
    <citation type="submission" date="2016-04" db="EMBL/GenBank/DDBJ databases">
        <authorList>
            <person name="Evans L.H."/>
            <person name="Alamgir A."/>
            <person name="Owens N."/>
            <person name="Weber N.D."/>
            <person name="Virtaneva K."/>
            <person name="Barbian K."/>
            <person name="Babar A."/>
            <person name="Rosenke K."/>
        </authorList>
    </citation>
    <scope>NUCLEOTIDE SEQUENCE</scope>
    <source>
        <strain evidence="2">92-2</strain>
    </source>
</reference>
<accession>A0A212JB58</accession>
<dbReference type="EMBL" id="FLUP01000001">
    <property type="protein sequence ID" value="SBV96638.1"/>
    <property type="molecule type" value="Genomic_DNA"/>
</dbReference>
<dbReference type="PANTHER" id="PTHR35004:SF7">
    <property type="entry name" value="INTEGRASE PROTEIN"/>
    <property type="match status" value="1"/>
</dbReference>
<protein>
    <submittedName>
        <fullName evidence="2">Integrase catalytic region</fullName>
    </submittedName>
</protein>
<evidence type="ECO:0000259" key="1">
    <source>
        <dbReference type="PROSITE" id="PS50994"/>
    </source>
</evidence>
<dbReference type="GO" id="GO:0003676">
    <property type="term" value="F:nucleic acid binding"/>
    <property type="evidence" value="ECO:0007669"/>
    <property type="project" value="InterPro"/>
</dbReference>
<name>A0A212JB58_9BACT</name>
<evidence type="ECO:0000313" key="2">
    <source>
        <dbReference type="EMBL" id="SBV96638.1"/>
    </source>
</evidence>
<dbReference type="InterPro" id="IPR012337">
    <property type="entry name" value="RNaseH-like_sf"/>
</dbReference>
<dbReference type="GO" id="GO:0015074">
    <property type="term" value="P:DNA integration"/>
    <property type="evidence" value="ECO:0007669"/>
    <property type="project" value="InterPro"/>
</dbReference>
<dbReference type="Gene3D" id="3.30.420.10">
    <property type="entry name" value="Ribonuclease H-like superfamily/Ribonuclease H"/>
    <property type="match status" value="1"/>
</dbReference>
<feature type="domain" description="Integrase catalytic" evidence="1">
    <location>
        <begin position="149"/>
        <end position="347"/>
    </location>
</feature>
<dbReference type="InterPro" id="IPR036397">
    <property type="entry name" value="RNaseH_sf"/>
</dbReference>
<gene>
    <name evidence="2" type="ORF">KM92DES2_10818</name>
</gene>
<dbReference type="InterPro" id="IPR001584">
    <property type="entry name" value="Integrase_cat-core"/>
</dbReference>
<dbReference type="AlphaFoldDB" id="A0A212JB58"/>
<dbReference type="PANTHER" id="PTHR35004">
    <property type="entry name" value="TRANSPOSASE RV3428C-RELATED"/>
    <property type="match status" value="1"/>
</dbReference>
<dbReference type="SUPFAM" id="SSF53098">
    <property type="entry name" value="Ribonuclease H-like"/>
    <property type="match status" value="1"/>
</dbReference>
<dbReference type="RefSeq" id="WP_227118629.1">
    <property type="nucleotide sequence ID" value="NZ_LT598928.1"/>
</dbReference>
<dbReference type="PROSITE" id="PS50994">
    <property type="entry name" value="INTEGRASE"/>
    <property type="match status" value="1"/>
</dbReference>
<proteinExistence type="predicted"/>
<organism evidence="2">
    <name type="scientific">uncultured Desulfovibrio sp</name>
    <dbReference type="NCBI Taxonomy" id="167968"/>
    <lineage>
        <taxon>Bacteria</taxon>
        <taxon>Pseudomonadati</taxon>
        <taxon>Thermodesulfobacteriota</taxon>
        <taxon>Desulfovibrionia</taxon>
        <taxon>Desulfovibrionales</taxon>
        <taxon>Desulfovibrionaceae</taxon>
        <taxon>Desulfovibrio</taxon>
        <taxon>environmental samples</taxon>
    </lineage>
</organism>